<keyword evidence="1" id="KW-0812">Transmembrane</keyword>
<name>A0ABS0T593_9CAUL</name>
<feature type="transmembrane region" description="Helical" evidence="1">
    <location>
        <begin position="88"/>
        <end position="106"/>
    </location>
</feature>
<evidence type="ECO:0000313" key="2">
    <source>
        <dbReference type="EMBL" id="MBI1686849.1"/>
    </source>
</evidence>
<dbReference type="EMBL" id="JADWOX010000029">
    <property type="protein sequence ID" value="MBI1686849.1"/>
    <property type="molecule type" value="Genomic_DNA"/>
</dbReference>
<keyword evidence="3" id="KW-1185">Reference proteome</keyword>
<accession>A0ABS0T593</accession>
<sequence>MSEMQARTPWHLWLVGGFAVLFNAIGVFDFVMSMAQGPAYMAKAGMTPAQIDHYQQMPAWMTVVWAVGVFGAFGASVLILLRNRLSAPVFAVSLAAFLLSLAYTYVLTDGGKIMGSQMAVTSAVIAFLLVLFMLYAGWQARRGVLR</sequence>
<feature type="transmembrane region" description="Helical" evidence="1">
    <location>
        <begin position="118"/>
        <end position="138"/>
    </location>
</feature>
<evidence type="ECO:0000313" key="3">
    <source>
        <dbReference type="Proteomes" id="UP000639859"/>
    </source>
</evidence>
<reference evidence="2 3" key="1">
    <citation type="submission" date="2020-11" db="EMBL/GenBank/DDBJ databases">
        <title>genome sequence of strain KACC 18849.</title>
        <authorList>
            <person name="Gao J."/>
            <person name="Zhang X."/>
        </authorList>
    </citation>
    <scope>NUCLEOTIDE SEQUENCE [LARGE SCALE GENOMIC DNA]</scope>
    <source>
        <strain evidence="2 3">KACC 18849</strain>
    </source>
</reference>
<feature type="transmembrane region" description="Helical" evidence="1">
    <location>
        <begin position="57"/>
        <end position="81"/>
    </location>
</feature>
<dbReference type="Proteomes" id="UP000639859">
    <property type="component" value="Unassembled WGS sequence"/>
</dbReference>
<proteinExistence type="predicted"/>
<keyword evidence="1" id="KW-1133">Transmembrane helix</keyword>
<organism evidence="2 3">
    <name type="scientific">Caulobacter hibisci</name>
    <dbReference type="NCBI Taxonomy" id="2035993"/>
    <lineage>
        <taxon>Bacteria</taxon>
        <taxon>Pseudomonadati</taxon>
        <taxon>Pseudomonadota</taxon>
        <taxon>Alphaproteobacteria</taxon>
        <taxon>Caulobacterales</taxon>
        <taxon>Caulobacteraceae</taxon>
        <taxon>Caulobacter</taxon>
    </lineage>
</organism>
<gene>
    <name evidence="2" type="ORF">I4Q42_24540</name>
</gene>
<dbReference type="RefSeq" id="WP_198578735.1">
    <property type="nucleotide sequence ID" value="NZ_JADWOX010000029.1"/>
</dbReference>
<evidence type="ECO:0008006" key="4">
    <source>
        <dbReference type="Google" id="ProtNLM"/>
    </source>
</evidence>
<evidence type="ECO:0000256" key="1">
    <source>
        <dbReference type="SAM" id="Phobius"/>
    </source>
</evidence>
<protein>
    <recommendedName>
        <fullName evidence="4">Sugar transporter</fullName>
    </recommendedName>
</protein>
<comment type="caution">
    <text evidence="2">The sequence shown here is derived from an EMBL/GenBank/DDBJ whole genome shotgun (WGS) entry which is preliminary data.</text>
</comment>
<keyword evidence="1" id="KW-0472">Membrane</keyword>
<feature type="transmembrane region" description="Helical" evidence="1">
    <location>
        <begin position="12"/>
        <end position="37"/>
    </location>
</feature>